<dbReference type="PROSITE" id="PS50105">
    <property type="entry name" value="SAM_DOMAIN"/>
    <property type="match status" value="1"/>
</dbReference>
<dbReference type="InterPro" id="IPR013761">
    <property type="entry name" value="SAM/pointed_sf"/>
</dbReference>
<organism evidence="3 4">
    <name type="scientific">Helobdella robusta</name>
    <name type="common">Californian leech</name>
    <dbReference type="NCBI Taxonomy" id="6412"/>
    <lineage>
        <taxon>Eukaryota</taxon>
        <taxon>Metazoa</taxon>
        <taxon>Spiralia</taxon>
        <taxon>Lophotrochozoa</taxon>
        <taxon>Annelida</taxon>
        <taxon>Clitellata</taxon>
        <taxon>Hirudinea</taxon>
        <taxon>Rhynchobdellida</taxon>
        <taxon>Glossiphoniidae</taxon>
        <taxon>Helobdella</taxon>
    </lineage>
</organism>
<dbReference type="EMBL" id="KB097731">
    <property type="protein sequence ID" value="ESN91014.1"/>
    <property type="molecule type" value="Genomic_DNA"/>
</dbReference>
<accession>T1EHL0</accession>
<dbReference type="Gene3D" id="1.10.150.50">
    <property type="entry name" value="Transcription Factor, Ets-1"/>
    <property type="match status" value="1"/>
</dbReference>
<dbReference type="GeneID" id="20196060"/>
<dbReference type="CDD" id="cd09577">
    <property type="entry name" value="SAM_Ph1_2_3"/>
    <property type="match status" value="1"/>
</dbReference>
<dbReference type="EnsemblMetazoa" id="HelroT128125">
    <property type="protein sequence ID" value="HelroP128125"/>
    <property type="gene ID" value="HelroG128125"/>
</dbReference>
<dbReference type="AlphaFoldDB" id="T1EHL0"/>
<dbReference type="RefSeq" id="XP_009030878.1">
    <property type="nucleotide sequence ID" value="XM_009032630.1"/>
</dbReference>
<evidence type="ECO:0000313" key="3">
    <source>
        <dbReference type="EnsemblMetazoa" id="HelroP128125"/>
    </source>
</evidence>
<name>T1EHL0_HELRO</name>
<dbReference type="EMBL" id="AMQM01008160">
    <property type="status" value="NOT_ANNOTATED_CDS"/>
    <property type="molecule type" value="Genomic_DNA"/>
</dbReference>
<dbReference type="OrthoDB" id="2390104at2759"/>
<reference evidence="4" key="1">
    <citation type="submission" date="2012-12" db="EMBL/GenBank/DDBJ databases">
        <authorList>
            <person name="Hellsten U."/>
            <person name="Grimwood J."/>
            <person name="Chapman J.A."/>
            <person name="Shapiro H."/>
            <person name="Aerts A."/>
            <person name="Otillar R.P."/>
            <person name="Terry A.Y."/>
            <person name="Boore J.L."/>
            <person name="Simakov O."/>
            <person name="Marletaz F."/>
            <person name="Cho S.-J."/>
            <person name="Edsinger-Gonzales E."/>
            <person name="Havlak P."/>
            <person name="Kuo D.-H."/>
            <person name="Larsson T."/>
            <person name="Lv J."/>
            <person name="Arendt D."/>
            <person name="Savage R."/>
            <person name="Osoegawa K."/>
            <person name="de Jong P."/>
            <person name="Lindberg D.R."/>
            <person name="Seaver E.C."/>
            <person name="Weisblat D.A."/>
            <person name="Putnam N.H."/>
            <person name="Grigoriev I.V."/>
            <person name="Rokhsar D.S."/>
        </authorList>
    </citation>
    <scope>NUCLEOTIDE SEQUENCE</scope>
</reference>
<dbReference type="Proteomes" id="UP000015101">
    <property type="component" value="Unassembled WGS sequence"/>
</dbReference>
<evidence type="ECO:0000259" key="1">
    <source>
        <dbReference type="PROSITE" id="PS50105"/>
    </source>
</evidence>
<proteinExistence type="predicted"/>
<dbReference type="CTD" id="20196060"/>
<dbReference type="InParanoid" id="T1EHL0"/>
<reference evidence="2 4" key="2">
    <citation type="journal article" date="2013" name="Nature">
        <title>Insights into bilaterian evolution from three spiralian genomes.</title>
        <authorList>
            <person name="Simakov O."/>
            <person name="Marletaz F."/>
            <person name="Cho S.J."/>
            <person name="Edsinger-Gonzales E."/>
            <person name="Havlak P."/>
            <person name="Hellsten U."/>
            <person name="Kuo D.H."/>
            <person name="Larsson T."/>
            <person name="Lv J."/>
            <person name="Arendt D."/>
            <person name="Savage R."/>
            <person name="Osoegawa K."/>
            <person name="de Jong P."/>
            <person name="Grimwood J."/>
            <person name="Chapman J.A."/>
            <person name="Shapiro H."/>
            <person name="Aerts A."/>
            <person name="Otillar R.P."/>
            <person name="Terry A.Y."/>
            <person name="Boore J.L."/>
            <person name="Grigoriev I.V."/>
            <person name="Lindberg D.R."/>
            <person name="Seaver E.C."/>
            <person name="Weisblat D.A."/>
            <person name="Putnam N.H."/>
            <person name="Rokhsar D.S."/>
        </authorList>
    </citation>
    <scope>NUCLEOTIDE SEQUENCE</scope>
</reference>
<dbReference type="KEGG" id="hro:HELRODRAFT_128125"/>
<dbReference type="InterPro" id="IPR001660">
    <property type="entry name" value="SAM"/>
</dbReference>
<dbReference type="HOGENOM" id="CLU_179421_1_0_1"/>
<dbReference type="InterPro" id="IPR050548">
    <property type="entry name" value="PcG_chromatin_remod_factors"/>
</dbReference>
<dbReference type="PANTHER" id="PTHR12247">
    <property type="entry name" value="POLYCOMB GROUP PROTEIN"/>
    <property type="match status" value="1"/>
</dbReference>
<sequence>PLSQWSVADVSAFVGSLPGCSAYAQEFLQQEIDGSALGLLKEDHLMTTLNVKLGPALKICAVVNMLK</sequence>
<dbReference type="Pfam" id="PF00536">
    <property type="entry name" value="SAM_1"/>
    <property type="match status" value="1"/>
</dbReference>
<dbReference type="OMA" id="VCARINS"/>
<reference evidence="3" key="3">
    <citation type="submission" date="2015-06" db="UniProtKB">
        <authorList>
            <consortium name="EnsemblMetazoa"/>
        </authorList>
    </citation>
    <scope>IDENTIFICATION</scope>
</reference>
<feature type="domain" description="SAM" evidence="1">
    <location>
        <begin position="5"/>
        <end position="67"/>
    </location>
</feature>
<keyword evidence="4" id="KW-1185">Reference proteome</keyword>
<dbReference type="eggNOG" id="ENOG502QUTP">
    <property type="taxonomic scope" value="Eukaryota"/>
</dbReference>
<dbReference type="PANTHER" id="PTHR12247:SF138">
    <property type="entry name" value="POLYHOMEOTIC DISTAL, ISOFORM A-RELATED"/>
    <property type="match status" value="1"/>
</dbReference>
<dbReference type="SUPFAM" id="SSF47769">
    <property type="entry name" value="SAM/Pointed domain"/>
    <property type="match status" value="1"/>
</dbReference>
<gene>
    <name evidence="3" type="primary">20196060</name>
    <name evidence="2" type="ORF">HELRODRAFT_128125</name>
</gene>
<dbReference type="STRING" id="6412.T1EHL0"/>
<evidence type="ECO:0000313" key="2">
    <source>
        <dbReference type="EMBL" id="ESN91014.1"/>
    </source>
</evidence>
<protein>
    <recommendedName>
        <fullName evidence="1">SAM domain-containing protein</fullName>
    </recommendedName>
</protein>
<evidence type="ECO:0000313" key="4">
    <source>
        <dbReference type="Proteomes" id="UP000015101"/>
    </source>
</evidence>